<accession>A0A6M0K8I4</accession>
<comment type="caution">
    <text evidence="1">The sequence shown here is derived from an EMBL/GenBank/DDBJ whole genome shotgun (WGS) entry which is preliminary data.</text>
</comment>
<dbReference type="Proteomes" id="UP000483379">
    <property type="component" value="Unassembled WGS sequence"/>
</dbReference>
<dbReference type="EMBL" id="JAAIJQ010000225">
    <property type="protein sequence ID" value="NEV65333.1"/>
    <property type="molecule type" value="Genomic_DNA"/>
</dbReference>
<protein>
    <submittedName>
        <fullName evidence="1">Uncharacterized protein</fullName>
    </submittedName>
</protein>
<evidence type="ECO:0000313" key="1">
    <source>
        <dbReference type="EMBL" id="NEV65333.1"/>
    </source>
</evidence>
<organism evidence="1 2">
    <name type="scientific">Thiorhodococcus minor</name>
    <dbReference type="NCBI Taxonomy" id="57489"/>
    <lineage>
        <taxon>Bacteria</taxon>
        <taxon>Pseudomonadati</taxon>
        <taxon>Pseudomonadota</taxon>
        <taxon>Gammaproteobacteria</taxon>
        <taxon>Chromatiales</taxon>
        <taxon>Chromatiaceae</taxon>
        <taxon>Thiorhodococcus</taxon>
    </lineage>
</organism>
<gene>
    <name evidence="1" type="ORF">G3446_26500</name>
</gene>
<sequence length="83" mass="8511">MFTDLAASRGTDFGLMAPNGFILGANEGSMTGSIGSWRGPGIGRAGQGSRAGDIEVQVALRIGDGNPRRIETGGSAAWQGRVF</sequence>
<reference evidence="1 2" key="1">
    <citation type="submission" date="2020-02" db="EMBL/GenBank/DDBJ databases">
        <title>Genome sequences of Thiorhodococcus mannitoliphagus and Thiorhodococcus minor, purple sulfur photosynthetic bacteria in the gammaproteobacterial family, Chromatiaceae.</title>
        <authorList>
            <person name="Aviles F.A."/>
            <person name="Meyer T.E."/>
            <person name="Kyndt J.A."/>
        </authorList>
    </citation>
    <scope>NUCLEOTIDE SEQUENCE [LARGE SCALE GENOMIC DNA]</scope>
    <source>
        <strain evidence="1 2">DSM 11518</strain>
    </source>
</reference>
<keyword evidence="2" id="KW-1185">Reference proteome</keyword>
<dbReference type="RefSeq" id="WP_164456650.1">
    <property type="nucleotide sequence ID" value="NZ_JAAIJQ010000225.1"/>
</dbReference>
<dbReference type="AlphaFoldDB" id="A0A6M0K8I4"/>
<proteinExistence type="predicted"/>
<name>A0A6M0K8I4_9GAMM</name>
<evidence type="ECO:0000313" key="2">
    <source>
        <dbReference type="Proteomes" id="UP000483379"/>
    </source>
</evidence>